<accession>A0A1U7M595</accession>
<dbReference type="InterPro" id="IPR011337">
    <property type="entry name" value="DNA_rep_MutH/RE_typeII_Sau3AI"/>
</dbReference>
<protein>
    <submittedName>
        <fullName evidence="5">Type-2 restriction enzyme Sau3AI</fullName>
        <ecNumber evidence="5">3.1.21.4</ecNumber>
    </submittedName>
</protein>
<dbReference type="GO" id="GO:0003677">
    <property type="term" value="F:DNA binding"/>
    <property type="evidence" value="ECO:0007669"/>
    <property type="project" value="InterPro"/>
</dbReference>
<dbReference type="Pfam" id="PF02976">
    <property type="entry name" value="MutH"/>
    <property type="match status" value="1"/>
</dbReference>
<dbReference type="NCBIfam" id="NF040973">
    <property type="entry name" value="restrict_Sau3AI"/>
    <property type="match status" value="1"/>
</dbReference>
<dbReference type="CDD" id="cd22356">
    <property type="entry name" value="Sau3AI_N-like"/>
    <property type="match status" value="1"/>
</dbReference>
<dbReference type="SMART" id="SM00927">
    <property type="entry name" value="MutH"/>
    <property type="match status" value="1"/>
</dbReference>
<evidence type="ECO:0000256" key="1">
    <source>
        <dbReference type="ARBA" id="ARBA00022722"/>
    </source>
</evidence>
<evidence type="ECO:0000313" key="6">
    <source>
        <dbReference type="Proteomes" id="UP000186112"/>
    </source>
</evidence>
<dbReference type="InterPro" id="IPR037057">
    <property type="entry name" value="DNA_rep_MutH/T2_RE_sf"/>
</dbReference>
<dbReference type="InterPro" id="IPR011335">
    <property type="entry name" value="Restrct_endonuc-II-like"/>
</dbReference>
<dbReference type="EMBL" id="LTDM01000025">
    <property type="protein sequence ID" value="OLS02483.1"/>
    <property type="molecule type" value="Genomic_DNA"/>
</dbReference>
<name>A0A1U7M595_TISCR</name>
<evidence type="ECO:0000256" key="3">
    <source>
        <dbReference type="ARBA" id="ARBA00022801"/>
    </source>
</evidence>
<evidence type="ECO:0000313" key="5">
    <source>
        <dbReference type="EMBL" id="OLS02483.1"/>
    </source>
</evidence>
<evidence type="ECO:0000256" key="2">
    <source>
        <dbReference type="ARBA" id="ARBA00022759"/>
    </source>
</evidence>
<keyword evidence="6" id="KW-1185">Reference proteome</keyword>
<dbReference type="AlphaFoldDB" id="A0A1U7M595"/>
<reference evidence="5 6" key="1">
    <citation type="submission" date="2016-02" db="EMBL/GenBank/DDBJ databases">
        <title>Genome sequence of Tissierella creatinophila DSM 6911.</title>
        <authorList>
            <person name="Poehlein A."/>
            <person name="Daniel R."/>
        </authorList>
    </citation>
    <scope>NUCLEOTIDE SEQUENCE [LARGE SCALE GENOMIC DNA]</scope>
    <source>
        <strain evidence="5 6">DSM 6911</strain>
    </source>
</reference>
<gene>
    <name evidence="5" type="primary">sau3AIR</name>
    <name evidence="5" type="ORF">TICRE_15210</name>
</gene>
<sequence length="489" mass="57878">MYKRYNSKDKESIYKYAQELKGKTFKDICDADKYFLTEVVKEVTEEEYRISYENKNRKGGLGEIVEERYFHYKADNISEADFSDAQVELKVTPYKINKNGTISAKERLIISMINYMKIINMDFYNSNAWEKLKNILLVYYLWEPNIEDRLDYMINYIYMLSPEGEDLRIIESDFYKIRQKVIDGKAHELSEGDTLYLGAATKSSNSKNRTPQPNSKILAKPRAFSLKTSYMTYVLRNYITGGSEREDKILKDDTVLGFEEYVLNKINQYKNIKDTDLFKEFFDDENIKSKNRYSRLALEILGVKTKNAEEFEKANIEVKAVRIESDKKLRESMSFPAFKTMELIKQNWEESDINNYFTETKFLFVIYKKKQNNYYLKGAKFWNMPVDDIEGSLREEWQRAVNIFREGVKFTIKRPDYPIRNNLPKKSNTKILHVRPHARKGAHVINGIKYGNGEIERDTDLLPDGNRMTKQCFWLNNDYILKQIKDKLK</sequence>
<dbReference type="RefSeq" id="WP_075726732.1">
    <property type="nucleotide sequence ID" value="NZ_LTDM01000025.1"/>
</dbReference>
<dbReference type="CDD" id="cd22355">
    <property type="entry name" value="Sau3AI_C"/>
    <property type="match status" value="1"/>
</dbReference>
<dbReference type="OrthoDB" id="3188707at2"/>
<dbReference type="EC" id="3.1.21.4" evidence="5"/>
<feature type="domain" description="DNA mismatch repair MutH/Type II restriction enzyme Sau3AI" evidence="4">
    <location>
        <begin position="72"/>
        <end position="173"/>
    </location>
</feature>
<dbReference type="REBASE" id="193478">
    <property type="entry name" value="Tcr6911ORF15200P"/>
</dbReference>
<keyword evidence="1" id="KW-0540">Nuclease</keyword>
<evidence type="ECO:0000259" key="4">
    <source>
        <dbReference type="SMART" id="SM00927"/>
    </source>
</evidence>
<dbReference type="GO" id="GO:0009036">
    <property type="term" value="F:type II site-specific deoxyribonuclease activity"/>
    <property type="evidence" value="ECO:0007669"/>
    <property type="project" value="UniProtKB-EC"/>
</dbReference>
<organism evidence="5 6">
    <name type="scientific">Tissierella creatinophila DSM 6911</name>
    <dbReference type="NCBI Taxonomy" id="1123403"/>
    <lineage>
        <taxon>Bacteria</taxon>
        <taxon>Bacillati</taxon>
        <taxon>Bacillota</taxon>
        <taxon>Tissierellia</taxon>
        <taxon>Tissierellales</taxon>
        <taxon>Tissierellaceae</taxon>
        <taxon>Tissierella</taxon>
    </lineage>
</organism>
<dbReference type="SUPFAM" id="SSF52980">
    <property type="entry name" value="Restriction endonuclease-like"/>
    <property type="match status" value="2"/>
</dbReference>
<dbReference type="Gene3D" id="3.40.600.10">
    <property type="entry name" value="DNA mismatch repair MutH/Restriction endonuclease, type II"/>
    <property type="match status" value="2"/>
</dbReference>
<dbReference type="Proteomes" id="UP000186112">
    <property type="component" value="Unassembled WGS sequence"/>
</dbReference>
<proteinExistence type="predicted"/>
<keyword evidence="3 5" id="KW-0378">Hydrolase</keyword>
<keyword evidence="2" id="KW-0255">Endonuclease</keyword>
<comment type="caution">
    <text evidence="5">The sequence shown here is derived from an EMBL/GenBank/DDBJ whole genome shotgun (WGS) entry which is preliminary data.</text>
</comment>